<feature type="compositionally biased region" description="Basic and acidic residues" evidence="1">
    <location>
        <begin position="139"/>
        <end position="166"/>
    </location>
</feature>
<feature type="region of interest" description="Disordered" evidence="1">
    <location>
        <begin position="42"/>
        <end position="120"/>
    </location>
</feature>
<name>A0A0P0VLZ9_ORYSJ</name>
<evidence type="ECO:0000256" key="1">
    <source>
        <dbReference type="SAM" id="MobiDB-lite"/>
    </source>
</evidence>
<dbReference type="AlphaFoldDB" id="A0A0P0VLZ9"/>
<dbReference type="InParanoid" id="A0A0P0VLZ9"/>
<reference evidence="2 3" key="3">
    <citation type="journal article" date="2013" name="Rice">
        <title>Improvement of the Oryza sativa Nipponbare reference genome using next generation sequence and optical map data.</title>
        <authorList>
            <person name="Kawahara Y."/>
            <person name="de la Bastide M."/>
            <person name="Hamilton J.P."/>
            <person name="Kanamori H."/>
            <person name="McCombie W.R."/>
            <person name="Ouyang S."/>
            <person name="Schwartz D.C."/>
            <person name="Tanaka T."/>
            <person name="Wu J."/>
            <person name="Zhou S."/>
            <person name="Childs K.L."/>
            <person name="Davidson R.M."/>
            <person name="Lin H."/>
            <person name="Quesada-Ocampo L."/>
            <person name="Vaillancourt B."/>
            <person name="Sakai H."/>
            <person name="Lee S.S."/>
            <person name="Kim J."/>
            <person name="Numa H."/>
            <person name="Itoh T."/>
            <person name="Buell C.R."/>
            <person name="Matsumoto T."/>
        </authorList>
    </citation>
    <scope>NUCLEOTIDE SEQUENCE [LARGE SCALE GENOMIC DNA]</scope>
    <source>
        <strain evidence="3">cv. Nipponbare</strain>
    </source>
</reference>
<dbReference type="eggNOG" id="ENOG502SYIY">
    <property type="taxonomic scope" value="Eukaryota"/>
</dbReference>
<dbReference type="Proteomes" id="UP000059680">
    <property type="component" value="Chromosome 2"/>
</dbReference>
<gene>
    <name evidence="2" type="ordered locus">Os02g0620533</name>
    <name evidence="2" type="ORF">OSNPB_020620533</name>
</gene>
<feature type="compositionally biased region" description="Basic residues" evidence="1">
    <location>
        <begin position="198"/>
        <end position="210"/>
    </location>
</feature>
<feature type="compositionally biased region" description="Basic and acidic residues" evidence="1">
    <location>
        <begin position="42"/>
        <end position="77"/>
    </location>
</feature>
<feature type="compositionally biased region" description="Basic and acidic residues" evidence="1">
    <location>
        <begin position="187"/>
        <end position="197"/>
    </location>
</feature>
<dbReference type="Gramene" id="Os02t0620533-00">
    <property type="protein sequence ID" value="Os02t0620533-00"/>
    <property type="gene ID" value="Os02g0620533"/>
</dbReference>
<evidence type="ECO:0000313" key="2">
    <source>
        <dbReference type="EMBL" id="BAS79818.1"/>
    </source>
</evidence>
<dbReference type="EMBL" id="AP014958">
    <property type="protein sequence ID" value="BAS79818.1"/>
    <property type="molecule type" value="Genomic_DNA"/>
</dbReference>
<feature type="compositionally biased region" description="Basic and acidic residues" evidence="1">
    <location>
        <begin position="100"/>
        <end position="111"/>
    </location>
</feature>
<dbReference type="PaxDb" id="39947-A0A0P0VLZ9"/>
<sequence>LHASRLRRRLGPDAALAFVLVHVPEPAVARRVHAFHLCRGRDAEQPEPVQHVEERPHGGADPPDDHQDLHDVRREKPPAAAHEQPVRPPRHPVDQLDVLPAREQRGEDDPPRAAPGVQLRRLQRVVELENQRQLVAADEDPRRHEPADHRRPRVDHGAARGDRGEAAEETVADVGHVPVPRQPSLAVERRQRGDAPRQRRRHGGAAHRRPLPVDRARLAVDLGDGGEGPRVEAEPPEPQQEGAEHDQ</sequence>
<reference evidence="3" key="1">
    <citation type="journal article" date="2005" name="Nature">
        <title>The map-based sequence of the rice genome.</title>
        <authorList>
            <consortium name="International rice genome sequencing project (IRGSP)"/>
            <person name="Matsumoto T."/>
            <person name="Wu J."/>
            <person name="Kanamori H."/>
            <person name="Katayose Y."/>
            <person name="Fujisawa M."/>
            <person name="Namiki N."/>
            <person name="Mizuno H."/>
            <person name="Yamamoto K."/>
            <person name="Antonio B.A."/>
            <person name="Baba T."/>
            <person name="Sakata K."/>
            <person name="Nagamura Y."/>
            <person name="Aoki H."/>
            <person name="Arikawa K."/>
            <person name="Arita K."/>
            <person name="Bito T."/>
            <person name="Chiden Y."/>
            <person name="Fujitsuka N."/>
            <person name="Fukunaka R."/>
            <person name="Hamada M."/>
            <person name="Harada C."/>
            <person name="Hayashi A."/>
            <person name="Hijishita S."/>
            <person name="Honda M."/>
            <person name="Hosokawa S."/>
            <person name="Ichikawa Y."/>
            <person name="Idonuma A."/>
            <person name="Iijima M."/>
            <person name="Ikeda M."/>
            <person name="Ikeno M."/>
            <person name="Ito K."/>
            <person name="Ito S."/>
            <person name="Ito T."/>
            <person name="Ito Y."/>
            <person name="Ito Y."/>
            <person name="Iwabuchi A."/>
            <person name="Kamiya K."/>
            <person name="Karasawa W."/>
            <person name="Kurita K."/>
            <person name="Katagiri S."/>
            <person name="Kikuta A."/>
            <person name="Kobayashi H."/>
            <person name="Kobayashi N."/>
            <person name="Machita K."/>
            <person name="Maehara T."/>
            <person name="Masukawa M."/>
            <person name="Mizubayashi T."/>
            <person name="Mukai Y."/>
            <person name="Nagasaki H."/>
            <person name="Nagata Y."/>
            <person name="Naito S."/>
            <person name="Nakashima M."/>
            <person name="Nakama Y."/>
            <person name="Nakamichi Y."/>
            <person name="Nakamura M."/>
            <person name="Meguro A."/>
            <person name="Negishi M."/>
            <person name="Ohta I."/>
            <person name="Ohta T."/>
            <person name="Okamoto M."/>
            <person name="Ono N."/>
            <person name="Saji S."/>
            <person name="Sakaguchi M."/>
            <person name="Sakai K."/>
            <person name="Shibata M."/>
            <person name="Shimokawa T."/>
            <person name="Song J."/>
            <person name="Takazaki Y."/>
            <person name="Terasawa K."/>
            <person name="Tsugane M."/>
            <person name="Tsuji K."/>
            <person name="Ueda S."/>
            <person name="Waki K."/>
            <person name="Yamagata H."/>
            <person name="Yamamoto M."/>
            <person name="Yamamoto S."/>
            <person name="Yamane H."/>
            <person name="Yoshiki S."/>
            <person name="Yoshihara R."/>
            <person name="Yukawa K."/>
            <person name="Zhong H."/>
            <person name="Yano M."/>
            <person name="Yuan Q."/>
            <person name="Ouyang S."/>
            <person name="Liu J."/>
            <person name="Jones K.M."/>
            <person name="Gansberger K."/>
            <person name="Moffat K."/>
            <person name="Hill J."/>
            <person name="Bera J."/>
            <person name="Fadrosh D."/>
            <person name="Jin S."/>
            <person name="Johri S."/>
            <person name="Kim M."/>
            <person name="Overton L."/>
            <person name="Reardon M."/>
            <person name="Tsitrin T."/>
            <person name="Vuong H."/>
            <person name="Weaver B."/>
            <person name="Ciecko A."/>
            <person name="Tallon L."/>
            <person name="Jackson J."/>
            <person name="Pai G."/>
            <person name="Aken S.V."/>
            <person name="Utterback T."/>
            <person name="Reidmuller S."/>
            <person name="Feldblyum T."/>
            <person name="Hsiao J."/>
            <person name="Zismann V."/>
            <person name="Iobst S."/>
            <person name="de Vazeille A.R."/>
            <person name="Buell C.R."/>
            <person name="Ying K."/>
            <person name="Li Y."/>
            <person name="Lu T."/>
            <person name="Huang Y."/>
            <person name="Zhao Q."/>
            <person name="Feng Q."/>
            <person name="Zhang L."/>
            <person name="Zhu J."/>
            <person name="Weng Q."/>
            <person name="Mu J."/>
            <person name="Lu Y."/>
            <person name="Fan D."/>
            <person name="Liu Y."/>
            <person name="Guan J."/>
            <person name="Zhang Y."/>
            <person name="Yu S."/>
            <person name="Liu X."/>
            <person name="Zhang Y."/>
            <person name="Hong G."/>
            <person name="Han B."/>
            <person name="Choisne N."/>
            <person name="Demange N."/>
            <person name="Orjeda G."/>
            <person name="Samain S."/>
            <person name="Cattolico L."/>
            <person name="Pelletier E."/>
            <person name="Couloux A."/>
            <person name="Segurens B."/>
            <person name="Wincker P."/>
            <person name="D'Hont A."/>
            <person name="Scarpelli C."/>
            <person name="Weissenbach J."/>
            <person name="Salanoubat M."/>
            <person name="Quetier F."/>
            <person name="Yu Y."/>
            <person name="Kim H.R."/>
            <person name="Rambo T."/>
            <person name="Currie J."/>
            <person name="Collura K."/>
            <person name="Luo M."/>
            <person name="Yang T."/>
            <person name="Ammiraju J.S.S."/>
            <person name="Engler F."/>
            <person name="Soderlund C."/>
            <person name="Wing R.A."/>
            <person name="Palmer L.E."/>
            <person name="de la Bastide M."/>
            <person name="Spiegel L."/>
            <person name="Nascimento L."/>
            <person name="Zutavern T."/>
            <person name="O'Shaughnessy A."/>
            <person name="Dike S."/>
            <person name="Dedhia N."/>
            <person name="Preston R."/>
            <person name="Balija V."/>
            <person name="McCombie W.R."/>
            <person name="Chow T."/>
            <person name="Chen H."/>
            <person name="Chung M."/>
            <person name="Chen C."/>
            <person name="Shaw J."/>
            <person name="Wu H."/>
            <person name="Hsiao K."/>
            <person name="Chao Y."/>
            <person name="Chu M."/>
            <person name="Cheng C."/>
            <person name="Hour A."/>
            <person name="Lee P."/>
            <person name="Lin S."/>
            <person name="Lin Y."/>
            <person name="Liou J."/>
            <person name="Liu S."/>
            <person name="Hsing Y."/>
            <person name="Raghuvanshi S."/>
            <person name="Mohanty A."/>
            <person name="Bharti A.K."/>
            <person name="Gaur A."/>
            <person name="Gupta V."/>
            <person name="Kumar D."/>
            <person name="Ravi V."/>
            <person name="Vij S."/>
            <person name="Kapur A."/>
            <person name="Khurana P."/>
            <person name="Khurana P."/>
            <person name="Khurana J.P."/>
            <person name="Tyagi A.K."/>
            <person name="Gaikwad K."/>
            <person name="Singh A."/>
            <person name="Dalal V."/>
            <person name="Srivastava S."/>
            <person name="Dixit A."/>
            <person name="Pal A.K."/>
            <person name="Ghazi I.A."/>
            <person name="Yadav M."/>
            <person name="Pandit A."/>
            <person name="Bhargava A."/>
            <person name="Sureshbabu K."/>
            <person name="Batra K."/>
            <person name="Sharma T.R."/>
            <person name="Mohapatra T."/>
            <person name="Singh N.K."/>
            <person name="Messing J."/>
            <person name="Nelson A.B."/>
            <person name="Fuks G."/>
            <person name="Kavchok S."/>
            <person name="Keizer G."/>
            <person name="Linton E."/>
            <person name="Llaca V."/>
            <person name="Song R."/>
            <person name="Tanyolac B."/>
            <person name="Young S."/>
            <person name="Ho-Il K."/>
            <person name="Hahn J.H."/>
            <person name="Sangsakoo G."/>
            <person name="Vanavichit A."/>
            <person name="de Mattos Luiz.A.T."/>
            <person name="Zimmer P.D."/>
            <person name="Malone G."/>
            <person name="Dellagostin O."/>
            <person name="de Oliveira A.C."/>
            <person name="Bevan M."/>
            <person name="Bancroft I."/>
            <person name="Minx P."/>
            <person name="Cordum H."/>
            <person name="Wilson R."/>
            <person name="Cheng Z."/>
            <person name="Jin W."/>
            <person name="Jiang J."/>
            <person name="Leong S.A."/>
            <person name="Iwama H."/>
            <person name="Gojobori T."/>
            <person name="Itoh T."/>
            <person name="Niimura Y."/>
            <person name="Fujii Y."/>
            <person name="Habara T."/>
            <person name="Sakai H."/>
            <person name="Sato Y."/>
            <person name="Wilson G."/>
            <person name="Kumar K."/>
            <person name="McCouch S."/>
            <person name="Juretic N."/>
            <person name="Hoen D."/>
            <person name="Wright S."/>
            <person name="Bruskiewich R."/>
            <person name="Bureau T."/>
            <person name="Miyao A."/>
            <person name="Hirochika H."/>
            <person name="Nishikawa T."/>
            <person name="Kadowaki K."/>
            <person name="Sugiura M."/>
            <person name="Burr B."/>
            <person name="Sasaki T."/>
        </authorList>
    </citation>
    <scope>NUCLEOTIDE SEQUENCE [LARGE SCALE GENOMIC DNA]</scope>
    <source>
        <strain evidence="3">cv. Nipponbare</strain>
    </source>
</reference>
<organism evidence="2 3">
    <name type="scientific">Oryza sativa subsp. japonica</name>
    <name type="common">Rice</name>
    <dbReference type="NCBI Taxonomy" id="39947"/>
    <lineage>
        <taxon>Eukaryota</taxon>
        <taxon>Viridiplantae</taxon>
        <taxon>Streptophyta</taxon>
        <taxon>Embryophyta</taxon>
        <taxon>Tracheophyta</taxon>
        <taxon>Spermatophyta</taxon>
        <taxon>Magnoliopsida</taxon>
        <taxon>Liliopsida</taxon>
        <taxon>Poales</taxon>
        <taxon>Poaceae</taxon>
        <taxon>BOP clade</taxon>
        <taxon>Oryzoideae</taxon>
        <taxon>Oryzeae</taxon>
        <taxon>Oryzinae</taxon>
        <taxon>Oryza</taxon>
        <taxon>Oryza sativa</taxon>
    </lineage>
</organism>
<reference evidence="2 3" key="2">
    <citation type="journal article" date="2013" name="Plant Cell Physiol.">
        <title>Rice Annotation Project Database (RAP-DB): an integrative and interactive database for rice genomics.</title>
        <authorList>
            <person name="Sakai H."/>
            <person name="Lee S.S."/>
            <person name="Tanaka T."/>
            <person name="Numa H."/>
            <person name="Kim J."/>
            <person name="Kawahara Y."/>
            <person name="Wakimoto H."/>
            <person name="Yang C.C."/>
            <person name="Iwamoto M."/>
            <person name="Abe T."/>
            <person name="Yamada Y."/>
            <person name="Muto A."/>
            <person name="Inokuchi H."/>
            <person name="Ikemura T."/>
            <person name="Matsumoto T."/>
            <person name="Sasaki T."/>
            <person name="Itoh T."/>
        </authorList>
    </citation>
    <scope>NUCLEOTIDE SEQUENCE [LARGE SCALE GENOMIC DNA]</scope>
    <source>
        <strain evidence="3">cv. Nipponbare</strain>
    </source>
</reference>
<evidence type="ECO:0000313" key="3">
    <source>
        <dbReference type="Proteomes" id="UP000059680"/>
    </source>
</evidence>
<feature type="non-terminal residue" evidence="2">
    <location>
        <position position="1"/>
    </location>
</feature>
<protein>
    <submittedName>
        <fullName evidence="2">Os02g0620533 protein</fullName>
    </submittedName>
</protein>
<keyword evidence="3" id="KW-1185">Reference proteome</keyword>
<feature type="region of interest" description="Disordered" evidence="1">
    <location>
        <begin position="132"/>
        <end position="247"/>
    </location>
</feature>
<accession>A0A0P0VLZ9</accession>
<proteinExistence type="predicted"/>